<evidence type="ECO:0000256" key="6">
    <source>
        <dbReference type="ARBA" id="ARBA00023157"/>
    </source>
</evidence>
<evidence type="ECO:0000259" key="8">
    <source>
        <dbReference type="SMART" id="SM00645"/>
    </source>
</evidence>
<dbReference type="CDD" id="cd02248">
    <property type="entry name" value="Peptidase_C1A"/>
    <property type="match status" value="1"/>
</dbReference>
<dbReference type="FunFam" id="3.90.70.10:FF:000103">
    <property type="entry name" value="Hypothetical LOC496748"/>
    <property type="match status" value="1"/>
</dbReference>
<evidence type="ECO:0000256" key="3">
    <source>
        <dbReference type="ARBA" id="ARBA00022801"/>
    </source>
</evidence>
<sequence>MSPRSRFANILQNLKVAIIVLFALLVAVLLLSVTSLYLIAKASDNLSALETLNSYHRYLERFPEKASRSRASIDRYQIYENKVKLIEELNDRLKDTQFEDNRFADWSEREIRKVLLPLDLDFKDLEADTFLNRSVPSFSAKVGALTGSFDWRKRNVISPVKDQGQCGSCWAFATTGLVEAANAISKSVSPISLSDQELVDCDTIDKGCEGGNVGYAVRYVYEKGLMTESAYPYTHNRGECRKSGFTSKITNAYLLKRDEQHLIDWLTHYGPFTVSINVTNDLMYYKSGVFQPIESDCRNKPIGRHALLVVGYGTSSNGANYWIVKNSWGTKWGTENGYLYFVRGKNACGIEEFPIGALA</sequence>
<dbReference type="SMART" id="SM00645">
    <property type="entry name" value="Pept_C1"/>
    <property type="match status" value="1"/>
</dbReference>
<dbReference type="Proteomes" id="UP000095287">
    <property type="component" value="Unplaced"/>
</dbReference>
<dbReference type="Pfam" id="PF00112">
    <property type="entry name" value="Peptidase_C1"/>
    <property type="match status" value="1"/>
</dbReference>
<name>A0A1I7XVX3_9BILA</name>
<keyword evidence="4" id="KW-0788">Thiol protease</keyword>
<evidence type="ECO:0000256" key="4">
    <source>
        <dbReference type="ARBA" id="ARBA00022807"/>
    </source>
</evidence>
<keyword evidence="7" id="KW-0472">Membrane</keyword>
<accession>A0A1I7XVX3</accession>
<keyword evidence="7" id="KW-0812">Transmembrane</keyword>
<dbReference type="WBParaSite" id="L893_g10146.t1">
    <property type="protein sequence ID" value="L893_g10146.t1"/>
    <property type="gene ID" value="L893_g10146"/>
</dbReference>
<keyword evidence="2" id="KW-0645">Protease</keyword>
<dbReference type="PROSITE" id="PS00139">
    <property type="entry name" value="THIOL_PROTEASE_CYS"/>
    <property type="match status" value="1"/>
</dbReference>
<dbReference type="InterPro" id="IPR013201">
    <property type="entry name" value="Prot_inhib_I29"/>
</dbReference>
<dbReference type="InterPro" id="IPR000668">
    <property type="entry name" value="Peptidase_C1A_C"/>
</dbReference>
<keyword evidence="6" id="KW-1015">Disulfide bond</keyword>
<dbReference type="InterPro" id="IPR025660">
    <property type="entry name" value="Pept_his_AS"/>
</dbReference>
<dbReference type="PROSITE" id="PS00639">
    <property type="entry name" value="THIOL_PROTEASE_HIS"/>
    <property type="match status" value="1"/>
</dbReference>
<dbReference type="Pfam" id="PF08246">
    <property type="entry name" value="Inhibitor_I29"/>
    <property type="match status" value="1"/>
</dbReference>
<evidence type="ECO:0000256" key="7">
    <source>
        <dbReference type="SAM" id="Phobius"/>
    </source>
</evidence>
<evidence type="ECO:0000256" key="5">
    <source>
        <dbReference type="ARBA" id="ARBA00023145"/>
    </source>
</evidence>
<organism evidence="9 10">
    <name type="scientific">Steinernema glaseri</name>
    <dbReference type="NCBI Taxonomy" id="37863"/>
    <lineage>
        <taxon>Eukaryota</taxon>
        <taxon>Metazoa</taxon>
        <taxon>Ecdysozoa</taxon>
        <taxon>Nematoda</taxon>
        <taxon>Chromadorea</taxon>
        <taxon>Rhabditida</taxon>
        <taxon>Tylenchina</taxon>
        <taxon>Panagrolaimomorpha</taxon>
        <taxon>Strongyloidoidea</taxon>
        <taxon>Steinernematidae</taxon>
        <taxon>Steinernema</taxon>
    </lineage>
</organism>
<proteinExistence type="inferred from homology"/>
<evidence type="ECO:0000313" key="10">
    <source>
        <dbReference type="WBParaSite" id="L893_g10146.t1"/>
    </source>
</evidence>
<dbReference type="GO" id="GO:0006508">
    <property type="term" value="P:proteolysis"/>
    <property type="evidence" value="ECO:0007669"/>
    <property type="project" value="UniProtKB-KW"/>
</dbReference>
<protein>
    <submittedName>
        <fullName evidence="10">Pept_C1 domain-containing protein</fullName>
    </submittedName>
</protein>
<keyword evidence="5" id="KW-0865">Zymogen</keyword>
<dbReference type="InterPro" id="IPR000169">
    <property type="entry name" value="Pept_cys_AS"/>
</dbReference>
<keyword evidence="3" id="KW-0378">Hydrolase</keyword>
<keyword evidence="9" id="KW-1185">Reference proteome</keyword>
<evidence type="ECO:0000256" key="2">
    <source>
        <dbReference type="ARBA" id="ARBA00022670"/>
    </source>
</evidence>
<dbReference type="PANTHER" id="PTHR12411">
    <property type="entry name" value="CYSTEINE PROTEASE FAMILY C1-RELATED"/>
    <property type="match status" value="1"/>
</dbReference>
<keyword evidence="7" id="KW-1133">Transmembrane helix</keyword>
<evidence type="ECO:0000256" key="1">
    <source>
        <dbReference type="ARBA" id="ARBA00008455"/>
    </source>
</evidence>
<comment type="similarity">
    <text evidence="1">Belongs to the peptidase C1 family.</text>
</comment>
<reference evidence="10" key="1">
    <citation type="submission" date="2016-11" db="UniProtKB">
        <authorList>
            <consortium name="WormBaseParasite"/>
        </authorList>
    </citation>
    <scope>IDENTIFICATION</scope>
</reference>
<dbReference type="SUPFAM" id="SSF54001">
    <property type="entry name" value="Cysteine proteinases"/>
    <property type="match status" value="1"/>
</dbReference>
<dbReference type="Gene3D" id="3.90.70.10">
    <property type="entry name" value="Cysteine proteinases"/>
    <property type="match status" value="1"/>
</dbReference>
<dbReference type="InterPro" id="IPR013128">
    <property type="entry name" value="Peptidase_C1A"/>
</dbReference>
<evidence type="ECO:0000313" key="9">
    <source>
        <dbReference type="Proteomes" id="UP000095287"/>
    </source>
</evidence>
<dbReference type="GO" id="GO:0008234">
    <property type="term" value="F:cysteine-type peptidase activity"/>
    <property type="evidence" value="ECO:0007669"/>
    <property type="project" value="UniProtKB-KW"/>
</dbReference>
<feature type="domain" description="Peptidase C1A papain C-terminal" evidence="8">
    <location>
        <begin position="145"/>
        <end position="358"/>
    </location>
</feature>
<dbReference type="InterPro" id="IPR039417">
    <property type="entry name" value="Peptidase_C1A_papain-like"/>
</dbReference>
<feature type="transmembrane region" description="Helical" evidence="7">
    <location>
        <begin position="16"/>
        <end position="40"/>
    </location>
</feature>
<dbReference type="PRINTS" id="PR00705">
    <property type="entry name" value="PAPAIN"/>
</dbReference>
<dbReference type="AlphaFoldDB" id="A0A1I7XVX3"/>
<dbReference type="InterPro" id="IPR038765">
    <property type="entry name" value="Papain-like_cys_pep_sf"/>
</dbReference>